<sequence>MEFKIFGVGEDYTTYVVSQTKEEALELCNSLVREEDQTPIEEVSEVSFESSGRFETESGYQEMTFGEFLGKDFVYENPTIICWNE</sequence>
<keyword evidence="2" id="KW-1185">Reference proteome</keyword>
<dbReference type="Proteomes" id="UP000269573">
    <property type="component" value="Unassembled WGS sequence"/>
</dbReference>
<organism evidence="1 2">
    <name type="scientific">Brevibacillus nitrificans</name>
    <dbReference type="NCBI Taxonomy" id="651560"/>
    <lineage>
        <taxon>Bacteria</taxon>
        <taxon>Bacillati</taxon>
        <taxon>Bacillota</taxon>
        <taxon>Bacilli</taxon>
        <taxon>Bacillales</taxon>
        <taxon>Paenibacillaceae</taxon>
        <taxon>Brevibacillus</taxon>
    </lineage>
</organism>
<comment type="caution">
    <text evidence="1">The sequence shown here is derived from an EMBL/GenBank/DDBJ whole genome shotgun (WGS) entry which is preliminary data.</text>
</comment>
<dbReference type="RefSeq" id="WP_122922044.1">
    <property type="nucleotide sequence ID" value="NZ_RHHU01000002.1"/>
</dbReference>
<dbReference type="EMBL" id="RHHU01000002">
    <property type="protein sequence ID" value="RNB90178.1"/>
    <property type="molecule type" value="Genomic_DNA"/>
</dbReference>
<accession>A0A3M8DPW9</accession>
<reference evidence="1 2" key="1">
    <citation type="submission" date="2018-10" db="EMBL/GenBank/DDBJ databases">
        <title>Phylogenomics of Brevibacillus.</title>
        <authorList>
            <person name="Dunlap C."/>
        </authorList>
    </citation>
    <scope>NUCLEOTIDE SEQUENCE [LARGE SCALE GENOMIC DNA]</scope>
    <source>
        <strain evidence="1 2">JCM 15774</strain>
    </source>
</reference>
<evidence type="ECO:0000313" key="1">
    <source>
        <dbReference type="EMBL" id="RNB90178.1"/>
    </source>
</evidence>
<protein>
    <submittedName>
        <fullName evidence="1">Uncharacterized protein</fullName>
    </submittedName>
</protein>
<proteinExistence type="predicted"/>
<evidence type="ECO:0000313" key="2">
    <source>
        <dbReference type="Proteomes" id="UP000269573"/>
    </source>
</evidence>
<name>A0A3M8DPW9_9BACL</name>
<dbReference type="AlphaFoldDB" id="A0A3M8DPW9"/>
<gene>
    <name evidence="1" type="ORF">EDM59_01645</name>
</gene>